<dbReference type="Gene3D" id="1.25.40.10">
    <property type="entry name" value="Tetratricopeptide repeat domain"/>
    <property type="match status" value="4"/>
</dbReference>
<evidence type="ECO:0000313" key="6">
    <source>
        <dbReference type="Proteomes" id="UP000796880"/>
    </source>
</evidence>
<dbReference type="Pfam" id="PF20430">
    <property type="entry name" value="Eplus_motif"/>
    <property type="match status" value="1"/>
</dbReference>
<protein>
    <recommendedName>
        <fullName evidence="4">DYW domain-containing protein</fullName>
    </recommendedName>
</protein>
<evidence type="ECO:0000313" key="5">
    <source>
        <dbReference type="EMBL" id="KAF3431391.1"/>
    </source>
</evidence>
<dbReference type="InterPro" id="IPR002885">
    <property type="entry name" value="PPR_rpt"/>
</dbReference>
<reference evidence="5" key="1">
    <citation type="submission" date="2020-03" db="EMBL/GenBank/DDBJ databases">
        <title>A high-quality chromosome-level genome assembly of a woody plant with both climbing and erect habits, Rhamnella rubrinervis.</title>
        <authorList>
            <person name="Lu Z."/>
            <person name="Yang Y."/>
            <person name="Zhu X."/>
            <person name="Sun Y."/>
        </authorList>
    </citation>
    <scope>NUCLEOTIDE SEQUENCE</scope>
    <source>
        <strain evidence="5">BYM</strain>
        <tissue evidence="5">Leaf</tissue>
    </source>
</reference>
<dbReference type="InterPro" id="IPR032867">
    <property type="entry name" value="DYW_dom"/>
</dbReference>
<dbReference type="InterPro" id="IPR046960">
    <property type="entry name" value="PPR_At4g14850-like_plant"/>
</dbReference>
<dbReference type="GO" id="GO:0003723">
    <property type="term" value="F:RNA binding"/>
    <property type="evidence" value="ECO:0007669"/>
    <property type="project" value="InterPro"/>
</dbReference>
<dbReference type="Proteomes" id="UP000796880">
    <property type="component" value="Unassembled WGS sequence"/>
</dbReference>
<evidence type="ECO:0000256" key="2">
    <source>
        <dbReference type="ARBA" id="ARBA00022737"/>
    </source>
</evidence>
<sequence>MVSAIMQSQVPPVNHGGDLYNHHSRLIQFINECKNMSQLKQIHAQTLRTASTTHNPHTYFLHSRILHFSSLTDLDYAFRVFDQIEDPNSFMWNSLIRACARSVERKEQAMMLYYRMSVEGTVFPDKYTFPFLLRACAYLFAYSEGIQAHAHIIKLGFDSDVYVNNSLIHFYASCGRLVLAQKVFENMCEKTLVSWNVIIDAYVQFGEFEMALKLFTRVQNMFEPDGYTLQSIINACAGLCSLALGMWAHAYVLRMRDTAVASDVLVNSSLVDMYCKCGFLKIAHQVFERMPERDITSWNSMILGFAMHGKAEGALEYFARLINTQTLMANSITFVGVLSACNHRGLVTEGRKYFEMMLTEYKIKPQLEHYGCLVDLLARAGNIDEALDLVTNMPMKPDVVIWRSLLDACSKQHASVELSEEVARQILDSEEAVSSGVYVLMSRVYASASRWNEVGLVRKLMTEEGISKVPGCSLIEVDGVTHEFFAGDTAHPRSREIYKVLDVIKKRLELMGYSSDYSQEPMVDDQSDRKQSSLGLHSERIAIAFGLLSLKPGLPIRIFKNLRVCNDCHKVFKLISTIFNVEIIMRDRARFHHFKDGTCSCMDYW</sequence>
<feature type="repeat" description="PPR" evidence="3">
    <location>
        <begin position="191"/>
        <end position="221"/>
    </location>
</feature>
<keyword evidence="2" id="KW-0677">Repeat</keyword>
<feature type="domain" description="DYW" evidence="4">
    <location>
        <begin position="525"/>
        <end position="605"/>
    </location>
</feature>
<comment type="similarity">
    <text evidence="1">Belongs to the PPR family. PCMP-H subfamily.</text>
</comment>
<dbReference type="NCBIfam" id="TIGR00756">
    <property type="entry name" value="PPR"/>
    <property type="match status" value="1"/>
</dbReference>
<dbReference type="PROSITE" id="PS51375">
    <property type="entry name" value="PPR"/>
    <property type="match status" value="3"/>
</dbReference>
<dbReference type="EMBL" id="VOIH02000012">
    <property type="protein sequence ID" value="KAF3431391.1"/>
    <property type="molecule type" value="Genomic_DNA"/>
</dbReference>
<comment type="caution">
    <text evidence="5">The sequence shown here is derived from an EMBL/GenBank/DDBJ whole genome shotgun (WGS) entry which is preliminary data.</text>
</comment>
<organism evidence="5 6">
    <name type="scientific">Rhamnella rubrinervis</name>
    <dbReference type="NCBI Taxonomy" id="2594499"/>
    <lineage>
        <taxon>Eukaryota</taxon>
        <taxon>Viridiplantae</taxon>
        <taxon>Streptophyta</taxon>
        <taxon>Embryophyta</taxon>
        <taxon>Tracheophyta</taxon>
        <taxon>Spermatophyta</taxon>
        <taxon>Magnoliopsida</taxon>
        <taxon>eudicotyledons</taxon>
        <taxon>Gunneridae</taxon>
        <taxon>Pentapetalae</taxon>
        <taxon>rosids</taxon>
        <taxon>fabids</taxon>
        <taxon>Rosales</taxon>
        <taxon>Rhamnaceae</taxon>
        <taxon>rhamnoid group</taxon>
        <taxon>Rhamneae</taxon>
        <taxon>Rhamnella</taxon>
    </lineage>
</organism>
<dbReference type="GO" id="GO:0009451">
    <property type="term" value="P:RNA modification"/>
    <property type="evidence" value="ECO:0007669"/>
    <property type="project" value="InterPro"/>
</dbReference>
<dbReference type="PANTHER" id="PTHR47926:SF508">
    <property type="entry name" value="PENTATRICOPEPTIDE REPEAT-CONTAINING PROTEIN"/>
    <property type="match status" value="1"/>
</dbReference>
<dbReference type="GO" id="GO:0008270">
    <property type="term" value="F:zinc ion binding"/>
    <property type="evidence" value="ECO:0007669"/>
    <property type="project" value="InterPro"/>
</dbReference>
<evidence type="ECO:0000256" key="3">
    <source>
        <dbReference type="PROSITE-ProRule" id="PRU00708"/>
    </source>
</evidence>
<evidence type="ECO:0000256" key="1">
    <source>
        <dbReference type="ARBA" id="ARBA00006643"/>
    </source>
</evidence>
<name>A0A8K0DJ38_9ROSA</name>
<dbReference type="InterPro" id="IPR011990">
    <property type="entry name" value="TPR-like_helical_dom_sf"/>
</dbReference>
<proteinExistence type="inferred from homology"/>
<dbReference type="FunFam" id="1.25.40.10:FF:000474">
    <property type="entry name" value="Pentatricopeptide repeat protein PPR986-12"/>
    <property type="match status" value="1"/>
</dbReference>
<dbReference type="InterPro" id="IPR046849">
    <property type="entry name" value="E2_motif"/>
</dbReference>
<dbReference type="OrthoDB" id="185373at2759"/>
<dbReference type="FunFam" id="1.25.40.10:FF:000470">
    <property type="entry name" value="Pentatricopeptide repeat-containing protein At5g66520"/>
    <property type="match status" value="1"/>
</dbReference>
<dbReference type="PANTHER" id="PTHR47926">
    <property type="entry name" value="PENTATRICOPEPTIDE REPEAT-CONTAINING PROTEIN"/>
    <property type="match status" value="1"/>
</dbReference>
<feature type="repeat" description="PPR" evidence="3">
    <location>
        <begin position="88"/>
        <end position="123"/>
    </location>
</feature>
<dbReference type="Pfam" id="PF20431">
    <property type="entry name" value="E_motif"/>
    <property type="match status" value="1"/>
</dbReference>
<dbReference type="SUPFAM" id="SSF48452">
    <property type="entry name" value="TPR-like"/>
    <property type="match status" value="1"/>
</dbReference>
<keyword evidence="6" id="KW-1185">Reference proteome</keyword>
<dbReference type="Pfam" id="PF01535">
    <property type="entry name" value="PPR"/>
    <property type="match status" value="4"/>
</dbReference>
<dbReference type="InterPro" id="IPR046848">
    <property type="entry name" value="E_motif"/>
</dbReference>
<accession>A0A8K0DJ38</accession>
<evidence type="ECO:0000259" key="4">
    <source>
        <dbReference type="Pfam" id="PF14432"/>
    </source>
</evidence>
<dbReference type="AlphaFoldDB" id="A0A8K0DJ38"/>
<gene>
    <name evidence="5" type="ORF">FNV43_RR26122</name>
</gene>
<dbReference type="Pfam" id="PF13041">
    <property type="entry name" value="PPR_2"/>
    <property type="match status" value="1"/>
</dbReference>
<dbReference type="Pfam" id="PF14432">
    <property type="entry name" value="DYW_deaminase"/>
    <property type="match status" value="1"/>
</dbReference>
<feature type="repeat" description="PPR" evidence="3">
    <location>
        <begin position="263"/>
        <end position="297"/>
    </location>
</feature>